<dbReference type="EMBL" id="BGPR01005510">
    <property type="protein sequence ID" value="GBN10853.1"/>
    <property type="molecule type" value="Genomic_DNA"/>
</dbReference>
<protein>
    <submittedName>
        <fullName evidence="1">Uncharacterized protein</fullName>
    </submittedName>
</protein>
<reference evidence="1 2" key="1">
    <citation type="journal article" date="2019" name="Sci. Rep.">
        <title>Orb-weaving spider Araneus ventricosus genome elucidates the spidroin gene catalogue.</title>
        <authorList>
            <person name="Kono N."/>
            <person name="Nakamura H."/>
            <person name="Ohtoshi R."/>
            <person name="Moran D.A.P."/>
            <person name="Shinohara A."/>
            <person name="Yoshida Y."/>
            <person name="Fujiwara M."/>
            <person name="Mori M."/>
            <person name="Tomita M."/>
            <person name="Arakawa K."/>
        </authorList>
    </citation>
    <scope>NUCLEOTIDE SEQUENCE [LARGE SCALE GENOMIC DNA]</scope>
</reference>
<gene>
    <name evidence="1" type="ORF">AVEN_230286_1</name>
</gene>
<dbReference type="Proteomes" id="UP000499080">
    <property type="component" value="Unassembled WGS sequence"/>
</dbReference>
<evidence type="ECO:0000313" key="1">
    <source>
        <dbReference type="EMBL" id="GBN10853.1"/>
    </source>
</evidence>
<keyword evidence="2" id="KW-1185">Reference proteome</keyword>
<comment type="caution">
    <text evidence="1">The sequence shown here is derived from an EMBL/GenBank/DDBJ whole genome shotgun (WGS) entry which is preliminary data.</text>
</comment>
<name>A0A4Y2LAH2_ARAVE</name>
<accession>A0A4Y2LAH2</accession>
<dbReference type="AlphaFoldDB" id="A0A4Y2LAH2"/>
<evidence type="ECO:0000313" key="2">
    <source>
        <dbReference type="Proteomes" id="UP000499080"/>
    </source>
</evidence>
<proteinExistence type="predicted"/>
<sequence>MPQVEYFGTWEALLKFVCENLEEVEEFQSATSEQERGKNEVGDDLFEASSMGPGIFMQEDDTITLYARAFALDGFM</sequence>
<organism evidence="1 2">
    <name type="scientific">Araneus ventricosus</name>
    <name type="common">Orbweaver spider</name>
    <name type="synonym">Epeira ventricosa</name>
    <dbReference type="NCBI Taxonomy" id="182803"/>
    <lineage>
        <taxon>Eukaryota</taxon>
        <taxon>Metazoa</taxon>
        <taxon>Ecdysozoa</taxon>
        <taxon>Arthropoda</taxon>
        <taxon>Chelicerata</taxon>
        <taxon>Arachnida</taxon>
        <taxon>Araneae</taxon>
        <taxon>Araneomorphae</taxon>
        <taxon>Entelegynae</taxon>
        <taxon>Araneoidea</taxon>
        <taxon>Araneidae</taxon>
        <taxon>Araneus</taxon>
    </lineage>
</organism>